<feature type="transmembrane region" description="Helical" evidence="6">
    <location>
        <begin position="290"/>
        <end position="308"/>
    </location>
</feature>
<dbReference type="GO" id="GO:0005886">
    <property type="term" value="C:plasma membrane"/>
    <property type="evidence" value="ECO:0007669"/>
    <property type="project" value="UniProtKB-SubCell"/>
</dbReference>
<dbReference type="EMBL" id="LOMK01000002">
    <property type="protein sequence ID" value="KYN23930.1"/>
    <property type="molecule type" value="Genomic_DNA"/>
</dbReference>
<gene>
    <name evidence="7" type="ORF">AUQ44_19075</name>
</gene>
<keyword evidence="4 6" id="KW-1133">Transmembrane helix</keyword>
<feature type="transmembrane region" description="Helical" evidence="6">
    <location>
        <begin position="169"/>
        <end position="189"/>
    </location>
</feature>
<proteinExistence type="predicted"/>
<feature type="transmembrane region" description="Helical" evidence="6">
    <location>
        <begin position="17"/>
        <end position="34"/>
    </location>
</feature>
<protein>
    <submittedName>
        <fullName evidence="7">MFS transporter</fullName>
    </submittedName>
</protein>
<dbReference type="GO" id="GO:0022857">
    <property type="term" value="F:transmembrane transporter activity"/>
    <property type="evidence" value="ECO:0007669"/>
    <property type="project" value="InterPro"/>
</dbReference>
<evidence type="ECO:0000256" key="2">
    <source>
        <dbReference type="ARBA" id="ARBA00022475"/>
    </source>
</evidence>
<organism evidence="7 8">
    <name type="scientific">Vibrio cidicii</name>
    <dbReference type="NCBI Taxonomy" id="1763883"/>
    <lineage>
        <taxon>Bacteria</taxon>
        <taxon>Pseudomonadati</taxon>
        <taxon>Pseudomonadota</taxon>
        <taxon>Gammaproteobacteria</taxon>
        <taxon>Vibrionales</taxon>
        <taxon>Vibrionaceae</taxon>
        <taxon>Vibrio</taxon>
    </lineage>
</organism>
<feature type="transmembrane region" description="Helical" evidence="6">
    <location>
        <begin position="54"/>
        <end position="73"/>
    </location>
</feature>
<dbReference type="Proteomes" id="UP000075349">
    <property type="component" value="Unassembled WGS sequence"/>
</dbReference>
<evidence type="ECO:0000256" key="3">
    <source>
        <dbReference type="ARBA" id="ARBA00022692"/>
    </source>
</evidence>
<evidence type="ECO:0000256" key="5">
    <source>
        <dbReference type="ARBA" id="ARBA00023136"/>
    </source>
</evidence>
<evidence type="ECO:0000256" key="4">
    <source>
        <dbReference type="ARBA" id="ARBA00022989"/>
    </source>
</evidence>
<dbReference type="InterPro" id="IPR036259">
    <property type="entry name" value="MFS_trans_sf"/>
</dbReference>
<accession>A0A151JDU6</accession>
<evidence type="ECO:0000313" key="7">
    <source>
        <dbReference type="EMBL" id="KYN23930.1"/>
    </source>
</evidence>
<evidence type="ECO:0000256" key="1">
    <source>
        <dbReference type="ARBA" id="ARBA00004651"/>
    </source>
</evidence>
<keyword evidence="5 6" id="KW-0472">Membrane</keyword>
<dbReference type="PANTHER" id="PTHR23513:SF6">
    <property type="entry name" value="MAJOR FACILITATOR SUPERFAMILY ASSOCIATED DOMAIN-CONTAINING PROTEIN"/>
    <property type="match status" value="1"/>
</dbReference>
<feature type="transmembrane region" description="Helical" evidence="6">
    <location>
        <begin position="223"/>
        <end position="248"/>
    </location>
</feature>
<reference evidence="8" key="1">
    <citation type="submission" date="2015-12" db="EMBL/GenBank/DDBJ databases">
        <authorList>
            <person name="Tarr C.L."/>
            <person name="Gladney L.M."/>
        </authorList>
    </citation>
    <scope>NUCLEOTIDE SEQUENCE [LARGE SCALE GENOMIC DNA]</scope>
    <source>
        <strain evidence="8">2756-81</strain>
    </source>
</reference>
<evidence type="ECO:0000313" key="8">
    <source>
        <dbReference type="Proteomes" id="UP000075349"/>
    </source>
</evidence>
<dbReference type="SUPFAM" id="SSF103473">
    <property type="entry name" value="MFS general substrate transporter"/>
    <property type="match status" value="1"/>
</dbReference>
<dbReference type="AlphaFoldDB" id="A0A151JDU6"/>
<keyword evidence="2" id="KW-1003">Cell membrane</keyword>
<feature type="transmembrane region" description="Helical" evidence="6">
    <location>
        <begin position="355"/>
        <end position="372"/>
    </location>
</feature>
<sequence length="403" mass="44176">MNTLAETHISIWRSRPFVILFSSAFFVAFGGQIYNLALPLLVYELTQSSQIMGWMRAVEFLPNLLLALFIGVWVDRVDKKRWSQAMLLGQVGVVLASYWAVETLEAPLWVLFPAAFVMMACNYGYHNARIAMMKNALAQEKQNTATARMSALNSFMETAGPVLSGALMLLSAIHHVFLAVALLLGLAFWQLQRLELTPSPVKAHPNVWRSLYRGWQILRAETAMWYITLAVMVINTTGSVFWIQALYFAKAHLALNSVEVSYLIAASGLGGLLGSFSADKVRRRIGLGKLLLLSICLESFGFLIPLIAPGVVSLAIAFAWVSAIGLYSSICIWSYRQEAFAEAHLGRIAGITGSLFKLLMPIGLAASGYLVASIGMDALFIACCCVQLLTALILGLSRVRSLA</sequence>
<feature type="transmembrane region" description="Helical" evidence="6">
    <location>
        <begin position="314"/>
        <end position="335"/>
    </location>
</feature>
<dbReference type="Gene3D" id="1.20.1250.20">
    <property type="entry name" value="MFS general substrate transporter like domains"/>
    <property type="match status" value="1"/>
</dbReference>
<dbReference type="InterPro" id="IPR011701">
    <property type="entry name" value="MFS"/>
</dbReference>
<name>A0A151JDU6_9VIBR</name>
<evidence type="ECO:0000256" key="6">
    <source>
        <dbReference type="SAM" id="Phobius"/>
    </source>
</evidence>
<comment type="subcellular location">
    <subcellularLocation>
        <location evidence="1">Cell membrane</location>
        <topology evidence="1">Multi-pass membrane protein</topology>
    </subcellularLocation>
</comment>
<dbReference type="PANTHER" id="PTHR23513">
    <property type="entry name" value="INTEGRAL MEMBRANE EFFLUX PROTEIN-RELATED"/>
    <property type="match status" value="1"/>
</dbReference>
<comment type="caution">
    <text evidence="7">The sequence shown here is derived from an EMBL/GenBank/DDBJ whole genome shotgun (WGS) entry which is preliminary data.</text>
</comment>
<feature type="transmembrane region" description="Helical" evidence="6">
    <location>
        <begin position="260"/>
        <end position="278"/>
    </location>
</feature>
<keyword evidence="3 6" id="KW-0812">Transmembrane</keyword>
<dbReference type="Pfam" id="PF07690">
    <property type="entry name" value="MFS_1"/>
    <property type="match status" value="1"/>
</dbReference>
<dbReference type="CDD" id="cd06173">
    <property type="entry name" value="MFS_MefA_like"/>
    <property type="match status" value="1"/>
</dbReference>
<feature type="transmembrane region" description="Helical" evidence="6">
    <location>
        <begin position="378"/>
        <end position="397"/>
    </location>
</feature>